<evidence type="ECO:0000313" key="2">
    <source>
        <dbReference type="Proteomes" id="UP000055316"/>
    </source>
</evidence>
<dbReference type="RefSeq" id="WP_255788192.1">
    <property type="nucleotide sequence ID" value="NZ_AP014864.1"/>
</dbReference>
<evidence type="ECO:0000313" key="1">
    <source>
        <dbReference type="EMBL" id="BAR81470.1"/>
    </source>
</evidence>
<gene>
    <name evidence="1" type="ORF">KNN_00595</name>
</gene>
<dbReference type="EMBL" id="AP014864">
    <property type="protein sequence ID" value="BAR81470.1"/>
    <property type="molecule type" value="Genomic_DNA"/>
</dbReference>
<dbReference type="AlphaFoldDB" id="A0A9W4A1P8"/>
<dbReference type="Proteomes" id="UP000055316">
    <property type="component" value="Chromosome"/>
</dbReference>
<reference evidence="1 2" key="1">
    <citation type="submission" date="2015-05" db="EMBL/GenBank/DDBJ databases">
        <title>Whole genome sequence of Bacillus thuringiensis serovar tolworthi Pasteur Institute Standard strain.</title>
        <authorList>
            <person name="Kanda K."/>
            <person name="Nakashima K."/>
            <person name="Nagano Y."/>
        </authorList>
    </citation>
    <scope>NUCLEOTIDE SEQUENCE [LARGE SCALE GENOMIC DNA]</scope>
    <source>
        <strain evidence="1 2">Pasteur Institute Standard strain</strain>
    </source>
</reference>
<proteinExistence type="predicted"/>
<organism evidence="1 2">
    <name type="scientific">Bacillus thuringiensis subsp. tolworthi</name>
    <dbReference type="NCBI Taxonomy" id="1442"/>
    <lineage>
        <taxon>Bacteria</taxon>
        <taxon>Bacillati</taxon>
        <taxon>Bacillota</taxon>
        <taxon>Bacilli</taxon>
        <taxon>Bacillales</taxon>
        <taxon>Bacillaceae</taxon>
        <taxon>Bacillus</taxon>
        <taxon>Bacillus cereus group</taxon>
    </lineage>
</organism>
<accession>A0A9W4A1P8</accession>
<name>A0A9W4A1P8_BACTO</name>
<protein>
    <submittedName>
        <fullName evidence="1">Uncharacterized protein</fullName>
    </submittedName>
</protein>
<sequence length="42" mass="4646">MRKNLIALLMCVGVLGFGLFEEVNQIEKTNPVQYMMTDPGGS</sequence>